<keyword evidence="2" id="KW-1185">Reference proteome</keyword>
<feature type="compositionally biased region" description="Basic and acidic residues" evidence="1">
    <location>
        <begin position="123"/>
        <end position="139"/>
    </location>
</feature>
<evidence type="ECO:0000256" key="1">
    <source>
        <dbReference type="SAM" id="MobiDB-lite"/>
    </source>
</evidence>
<evidence type="ECO:0000313" key="3">
    <source>
        <dbReference type="WBParaSite" id="Gr19_v10_g9898.t1"/>
    </source>
</evidence>
<organism evidence="2 3">
    <name type="scientific">Globodera rostochiensis</name>
    <name type="common">Golden nematode worm</name>
    <name type="synonym">Heterodera rostochiensis</name>
    <dbReference type="NCBI Taxonomy" id="31243"/>
    <lineage>
        <taxon>Eukaryota</taxon>
        <taxon>Metazoa</taxon>
        <taxon>Ecdysozoa</taxon>
        <taxon>Nematoda</taxon>
        <taxon>Chromadorea</taxon>
        <taxon>Rhabditida</taxon>
        <taxon>Tylenchina</taxon>
        <taxon>Tylenchomorpha</taxon>
        <taxon>Tylenchoidea</taxon>
        <taxon>Heteroderidae</taxon>
        <taxon>Heteroderinae</taxon>
        <taxon>Globodera</taxon>
    </lineage>
</organism>
<dbReference type="Proteomes" id="UP000887572">
    <property type="component" value="Unplaced"/>
</dbReference>
<feature type="region of interest" description="Disordered" evidence="1">
    <location>
        <begin position="123"/>
        <end position="153"/>
    </location>
</feature>
<proteinExistence type="predicted"/>
<protein>
    <submittedName>
        <fullName evidence="3">Uncharacterized protein</fullName>
    </submittedName>
</protein>
<name>A0A914IDP5_GLORO</name>
<sequence>MSSQPSFPPIYPPISQVMTRNKCLDILDQLGTYMRTKNANAIKHIGEILTELGLDHITAAFLKWLEQKLICQNCGNQVGNPDELCYCPNAAERCHHGTSCCNMHENLNYYELLGVDERAKTPINRERMRGYHPDKEIRTAKPCPGSSQRPRKH</sequence>
<evidence type="ECO:0000313" key="2">
    <source>
        <dbReference type="Proteomes" id="UP000887572"/>
    </source>
</evidence>
<dbReference type="WBParaSite" id="Gr19_v10_g9898.t1">
    <property type="protein sequence ID" value="Gr19_v10_g9898.t1"/>
    <property type="gene ID" value="Gr19_v10_g9898"/>
</dbReference>
<reference evidence="3" key="1">
    <citation type="submission" date="2022-11" db="UniProtKB">
        <authorList>
            <consortium name="WormBaseParasite"/>
        </authorList>
    </citation>
    <scope>IDENTIFICATION</scope>
</reference>
<accession>A0A914IDP5</accession>
<dbReference type="AlphaFoldDB" id="A0A914IDP5"/>